<feature type="chain" id="PRO_5012227041" description="Secreted protein" evidence="1">
    <location>
        <begin position="16"/>
        <end position="102"/>
    </location>
</feature>
<sequence length="102" mass="10910">MRVVLFFSLSSSCLGAALTYLTRCSLCCVWSLGIIDIGGCAGKPGRWSSVGGPVSRSPDSLFQFGGAEWRGGLRYVRGSLPIYSNGILLRVLFLQGLCFPSV</sequence>
<keyword evidence="1" id="KW-0732">Signal</keyword>
<name>A0A101M082_PICGL</name>
<evidence type="ECO:0000313" key="2">
    <source>
        <dbReference type="EMBL" id="KUM48567.1"/>
    </source>
</evidence>
<protein>
    <recommendedName>
        <fullName evidence="3">Secreted protein</fullName>
    </recommendedName>
</protein>
<dbReference type="AlphaFoldDB" id="A0A101M082"/>
<keyword evidence="2" id="KW-0496">Mitochondrion</keyword>
<evidence type="ECO:0008006" key="3">
    <source>
        <dbReference type="Google" id="ProtNLM"/>
    </source>
</evidence>
<gene>
    <name evidence="2" type="ORF">ABT39_MTgene4582</name>
</gene>
<evidence type="ECO:0000256" key="1">
    <source>
        <dbReference type="SAM" id="SignalP"/>
    </source>
</evidence>
<accession>A0A101M082</accession>
<comment type="caution">
    <text evidence="2">The sequence shown here is derived from an EMBL/GenBank/DDBJ whole genome shotgun (WGS) entry which is preliminary data.</text>
</comment>
<geneLocation type="mitochondrion" evidence="2"/>
<feature type="signal peptide" evidence="1">
    <location>
        <begin position="1"/>
        <end position="15"/>
    </location>
</feature>
<organism evidence="2">
    <name type="scientific">Picea glauca</name>
    <name type="common">White spruce</name>
    <name type="synonym">Pinus glauca</name>
    <dbReference type="NCBI Taxonomy" id="3330"/>
    <lineage>
        <taxon>Eukaryota</taxon>
        <taxon>Viridiplantae</taxon>
        <taxon>Streptophyta</taxon>
        <taxon>Embryophyta</taxon>
        <taxon>Tracheophyta</taxon>
        <taxon>Spermatophyta</taxon>
        <taxon>Pinopsida</taxon>
        <taxon>Pinidae</taxon>
        <taxon>Conifers I</taxon>
        <taxon>Pinales</taxon>
        <taxon>Pinaceae</taxon>
        <taxon>Picea</taxon>
    </lineage>
</organism>
<dbReference type="EMBL" id="LKAM01000005">
    <property type="protein sequence ID" value="KUM48567.1"/>
    <property type="molecule type" value="Genomic_DNA"/>
</dbReference>
<proteinExistence type="predicted"/>
<reference evidence="2" key="1">
    <citation type="journal article" date="2015" name="Genome Biol. Evol.">
        <title>Organellar Genomes of White Spruce (Picea glauca): Assembly and Annotation.</title>
        <authorList>
            <person name="Jackman S.D."/>
            <person name="Warren R.L."/>
            <person name="Gibb E.A."/>
            <person name="Vandervalk B.P."/>
            <person name="Mohamadi H."/>
            <person name="Chu J."/>
            <person name="Raymond A."/>
            <person name="Pleasance S."/>
            <person name="Coope R."/>
            <person name="Wildung M.R."/>
            <person name="Ritland C.E."/>
            <person name="Bousquet J."/>
            <person name="Jones S.J."/>
            <person name="Bohlmann J."/>
            <person name="Birol I."/>
        </authorList>
    </citation>
    <scope>NUCLEOTIDE SEQUENCE [LARGE SCALE GENOMIC DNA]</scope>
    <source>
        <tissue evidence="2">Flushing bud</tissue>
    </source>
</reference>